<dbReference type="InterPro" id="IPR006094">
    <property type="entry name" value="Oxid_FAD_bind_N"/>
</dbReference>
<keyword evidence="5" id="KW-0560">Oxidoreductase</keyword>
<proteinExistence type="predicted"/>
<protein>
    <submittedName>
        <fullName evidence="9">FAD/FMN-containing dehydrogenase/Fe-S oxidoreductase</fullName>
    </submittedName>
</protein>
<dbReference type="Pfam" id="PF02913">
    <property type="entry name" value="FAD-oxidase_C"/>
    <property type="match status" value="1"/>
</dbReference>
<evidence type="ECO:0000259" key="8">
    <source>
        <dbReference type="PROSITE" id="PS51387"/>
    </source>
</evidence>
<comment type="caution">
    <text evidence="9">The sequence shown here is derived from an EMBL/GenBank/DDBJ whole genome shotgun (WGS) entry which is preliminary data.</text>
</comment>
<dbReference type="EMBL" id="JACHMH010000001">
    <property type="protein sequence ID" value="MBB4674897.1"/>
    <property type="molecule type" value="Genomic_DNA"/>
</dbReference>
<dbReference type="Gene3D" id="1.10.1060.10">
    <property type="entry name" value="Alpha-helical ferredoxin"/>
    <property type="match status" value="1"/>
</dbReference>
<evidence type="ECO:0000313" key="9">
    <source>
        <dbReference type="EMBL" id="MBB4674897.1"/>
    </source>
</evidence>
<comment type="cofactor">
    <cofactor evidence="1">
        <name>FAD</name>
        <dbReference type="ChEBI" id="CHEBI:57692"/>
    </cofactor>
</comment>
<evidence type="ECO:0000256" key="7">
    <source>
        <dbReference type="ARBA" id="ARBA00023014"/>
    </source>
</evidence>
<gene>
    <name evidence="9" type="ORF">HNR67_001015</name>
</gene>
<dbReference type="Gene3D" id="3.30.70.2740">
    <property type="match status" value="1"/>
</dbReference>
<dbReference type="GO" id="GO:0046872">
    <property type="term" value="F:metal ion binding"/>
    <property type="evidence" value="ECO:0007669"/>
    <property type="project" value="UniProtKB-KW"/>
</dbReference>
<dbReference type="Pfam" id="PF02754">
    <property type="entry name" value="CCG"/>
    <property type="match status" value="2"/>
</dbReference>
<dbReference type="PROSITE" id="PS00198">
    <property type="entry name" value="4FE4S_FER_1"/>
    <property type="match status" value="1"/>
</dbReference>
<dbReference type="InterPro" id="IPR016164">
    <property type="entry name" value="FAD-linked_Oxase-like_C"/>
</dbReference>
<evidence type="ECO:0000256" key="1">
    <source>
        <dbReference type="ARBA" id="ARBA00001974"/>
    </source>
</evidence>
<evidence type="ECO:0000256" key="5">
    <source>
        <dbReference type="ARBA" id="ARBA00023002"/>
    </source>
</evidence>
<dbReference type="PANTHER" id="PTHR11748:SF119">
    <property type="entry name" value="D-2-HYDROXYGLUTARATE DEHYDROGENASE"/>
    <property type="match status" value="1"/>
</dbReference>
<keyword evidence="6" id="KW-0408">Iron</keyword>
<dbReference type="InterPro" id="IPR016166">
    <property type="entry name" value="FAD-bd_PCMH"/>
</dbReference>
<dbReference type="Pfam" id="PF01565">
    <property type="entry name" value="FAD_binding_4"/>
    <property type="match status" value="1"/>
</dbReference>
<keyword evidence="7" id="KW-0411">Iron-sulfur</keyword>
<dbReference type="PANTHER" id="PTHR11748">
    <property type="entry name" value="D-LACTATE DEHYDROGENASE"/>
    <property type="match status" value="1"/>
</dbReference>
<feature type="domain" description="FAD-binding PCMH-type" evidence="8">
    <location>
        <begin position="38"/>
        <end position="255"/>
    </location>
</feature>
<evidence type="ECO:0000256" key="3">
    <source>
        <dbReference type="ARBA" id="ARBA00022723"/>
    </source>
</evidence>
<keyword evidence="2" id="KW-0285">Flavoprotein</keyword>
<keyword evidence="4" id="KW-0274">FAD</keyword>
<evidence type="ECO:0000313" key="10">
    <source>
        <dbReference type="Proteomes" id="UP000533598"/>
    </source>
</evidence>
<dbReference type="InterPro" id="IPR017900">
    <property type="entry name" value="4Fe4S_Fe_S_CS"/>
</dbReference>
<dbReference type="GO" id="GO:0008720">
    <property type="term" value="F:D-lactate dehydrogenase (NAD+) activity"/>
    <property type="evidence" value="ECO:0007669"/>
    <property type="project" value="TreeGrafter"/>
</dbReference>
<keyword evidence="3" id="KW-0479">Metal-binding</keyword>
<dbReference type="RefSeq" id="WP_312986471.1">
    <property type="nucleotide sequence ID" value="NZ_BAAAUI010000018.1"/>
</dbReference>
<name>A0A7W7C5J4_9PSEU</name>
<dbReference type="PROSITE" id="PS51387">
    <property type="entry name" value="FAD_PCMH"/>
    <property type="match status" value="1"/>
</dbReference>
<reference evidence="9 10" key="1">
    <citation type="submission" date="2020-08" db="EMBL/GenBank/DDBJ databases">
        <title>Sequencing the genomes of 1000 actinobacteria strains.</title>
        <authorList>
            <person name="Klenk H.-P."/>
        </authorList>
    </citation>
    <scope>NUCLEOTIDE SEQUENCE [LARGE SCALE GENOMIC DNA]</scope>
    <source>
        <strain evidence="9 10">DSM 44230</strain>
    </source>
</reference>
<dbReference type="Gene3D" id="3.30.465.10">
    <property type="match status" value="1"/>
</dbReference>
<dbReference type="Pfam" id="PF13183">
    <property type="entry name" value="Fer4_8"/>
    <property type="match status" value="1"/>
</dbReference>
<dbReference type="SUPFAM" id="SSF55103">
    <property type="entry name" value="FAD-linked oxidases, C-terminal domain"/>
    <property type="match status" value="1"/>
</dbReference>
<keyword evidence="10" id="KW-1185">Reference proteome</keyword>
<dbReference type="InterPro" id="IPR017896">
    <property type="entry name" value="4Fe4S_Fe-S-bd"/>
</dbReference>
<dbReference type="AlphaFoldDB" id="A0A7W7C5J4"/>
<dbReference type="InterPro" id="IPR004017">
    <property type="entry name" value="Cys_rich_dom"/>
</dbReference>
<organism evidence="9 10">
    <name type="scientific">Crossiella cryophila</name>
    <dbReference type="NCBI Taxonomy" id="43355"/>
    <lineage>
        <taxon>Bacteria</taxon>
        <taxon>Bacillati</taxon>
        <taxon>Actinomycetota</taxon>
        <taxon>Actinomycetes</taxon>
        <taxon>Pseudonocardiales</taxon>
        <taxon>Pseudonocardiaceae</taxon>
        <taxon>Crossiella</taxon>
    </lineage>
</organism>
<accession>A0A7W7C5J4</accession>
<dbReference type="InterPro" id="IPR016169">
    <property type="entry name" value="FAD-bd_PCMH_sub2"/>
</dbReference>
<dbReference type="SUPFAM" id="SSF46548">
    <property type="entry name" value="alpha-helical ferredoxin"/>
    <property type="match status" value="1"/>
</dbReference>
<dbReference type="InterPro" id="IPR004113">
    <property type="entry name" value="FAD-bd_oxidored_4_C"/>
</dbReference>
<dbReference type="InterPro" id="IPR009051">
    <property type="entry name" value="Helical_ferredxn"/>
</dbReference>
<dbReference type="GO" id="GO:0004458">
    <property type="term" value="F:D-lactate dehydrogenase (cytochrome) activity"/>
    <property type="evidence" value="ECO:0007669"/>
    <property type="project" value="TreeGrafter"/>
</dbReference>
<dbReference type="GO" id="GO:1903457">
    <property type="term" value="P:lactate catabolic process"/>
    <property type="evidence" value="ECO:0007669"/>
    <property type="project" value="TreeGrafter"/>
</dbReference>
<evidence type="ECO:0000256" key="2">
    <source>
        <dbReference type="ARBA" id="ARBA00022630"/>
    </source>
</evidence>
<dbReference type="GO" id="GO:0051536">
    <property type="term" value="F:iron-sulfur cluster binding"/>
    <property type="evidence" value="ECO:0007669"/>
    <property type="project" value="UniProtKB-KW"/>
</dbReference>
<dbReference type="GO" id="GO:0071949">
    <property type="term" value="F:FAD binding"/>
    <property type="evidence" value="ECO:0007669"/>
    <property type="project" value="InterPro"/>
</dbReference>
<dbReference type="InterPro" id="IPR036318">
    <property type="entry name" value="FAD-bd_PCMH-like_sf"/>
</dbReference>
<evidence type="ECO:0000256" key="6">
    <source>
        <dbReference type="ARBA" id="ARBA00023004"/>
    </source>
</evidence>
<sequence length="931" mass="99222">MGIREVDEFGRRLRAELPAATRLDPQTRAAYGSDASIYRVLPTAVLEPRDLDELGAGLAIAREHGVPVTSRGGGTSVAGNAIGTGLVIDFSRHLNRVLAIDPEARTATVQPGVVLDELRRQAAGHGLTFGPDPSTQSRCTLGGMIGNNACGPHSVAWGTTAEVVHRLDLLRADGRALTAGPGGSDDAELDRRLISLRDKHLRELRLELGRFRRQVSGYNLAELLPEKGFHLARALVGSEGTCAVLTGATVALTPLPAAKVLLVLGFADVYTAADQAPLLAAAGALTVEGMDELLIAALGDGPGSVAAKELPPGRAWLYCEVAGADQAQARARAAELAGLVEASALVVTDPARTAALWRIRKDGAGIATRMADGGEAWPGWEDSAVPPERLGGYLRELHALLGAHGYRGIAYGHFGEGCLHLRCDWDLLTPHGVSRYREFIEAAADLVVAHGGTSSGEHGDGRARSALLARTYSPALLAAFAGFKRIFDPDSLLNPGVLVDPRPLDADLRPGHDRIELPVVHALHADNGSFAAAVRRCVGVGSCRQASGAMCPSYQVTGDELHSTRGRARVLGEMLRGELLDPDATEVHAALDLCLSCKACRNECPVQVDMATYKAEFLHHHYRRRLRPRAHYTLGWLPLLARLARPAPGLANAVIARPAARRLAGLEPRRDPVSFARNSFRTWWRRRGGPLGTGTPVLLWPDTFTNFVQPEIGIAAVEVLEALGYRVDLPRGPVCCGLTWHSTGQLDIARRVLRRSVRALAGQGLVIGLEPSCTVLLREDAAELVPEAAGLGARVRTLAEVVAAHQGDWPFGHLDAKAIRQPHCHQQATFGDEAEREVLSRLGIEVDQVDAGCCGLAGNFGFEPGHWDVAQACAERQLYPRIRAAPASTMVLADGFSCRTQAGQGTEVTAEHTASVLRRALSLPASSRSGG</sequence>
<dbReference type="Proteomes" id="UP000533598">
    <property type="component" value="Unassembled WGS sequence"/>
</dbReference>
<evidence type="ECO:0000256" key="4">
    <source>
        <dbReference type="ARBA" id="ARBA00022827"/>
    </source>
</evidence>
<dbReference type="SUPFAM" id="SSF56176">
    <property type="entry name" value="FAD-binding/transporter-associated domain-like"/>
    <property type="match status" value="1"/>
</dbReference>